<dbReference type="RefSeq" id="WP_123147250.1">
    <property type="nucleotide sequence ID" value="NZ_FUIG01000013.1"/>
</dbReference>
<accession>A0A2P9AFJ2</accession>
<dbReference type="InterPro" id="IPR046867">
    <property type="entry name" value="AldOxase/xan_DH_MoCoBD2"/>
</dbReference>
<dbReference type="SUPFAM" id="SSF54665">
    <property type="entry name" value="CO dehydrogenase molybdoprotein N-domain-like"/>
    <property type="match status" value="1"/>
</dbReference>
<evidence type="ECO:0000313" key="2">
    <source>
        <dbReference type="EMBL" id="SJM29874.1"/>
    </source>
</evidence>
<dbReference type="Gene3D" id="3.90.1170.50">
    <property type="entry name" value="Aldehyde oxidase/xanthine dehydrogenase, a/b hammerhead"/>
    <property type="match status" value="1"/>
</dbReference>
<dbReference type="EMBL" id="FUIG01000013">
    <property type="protein sequence ID" value="SJM29874.1"/>
    <property type="molecule type" value="Genomic_DNA"/>
</dbReference>
<dbReference type="EC" id="1.3.99.16" evidence="2"/>
<dbReference type="Pfam" id="PF20256">
    <property type="entry name" value="MoCoBD_2"/>
    <property type="match status" value="2"/>
</dbReference>
<dbReference type="AlphaFoldDB" id="A0A2P9AFJ2"/>
<sequence>MNDMTPSRNHWSTGSEDGPLNISRRSFLGGAAALVLSVTVPVGSARAQAAASITPGARVSAFLEIRPDSTVLFRSAFIEGGQGIFTAMAQIVGEELDVDPVNFTVEGAPPGPDYLLTGGGRFTGGSMSVRMSYETMRKLGASARQMLLQAAAARLGLSISELSTEPGRVVHAASGRAIPYGEIADAAADLSVPTDVVLRSRDDFRWIGKPVRRLDGREKSTGRAQYAIDLKVDGMLHAAVQHSPRLGGEPGALTNEAEVQAMPGVHSIHRLPGAVAVVADSWWRARRAVEALQVTWTEPAAATPRAMPADFSSETHKAMLKSTPGDGVAFEQEGDAAGTLAGAARIVEATYDAPYLVHGQLEPPSAIAHWNADGTLELWIPNQAPEMFQAEAAKVAGIEPGKVIIHSPMLGGFFGRHFLYQTANPFPQAILLAKAAGRPVKLIWSREEEFLRDTLRPMGVARFRAGLDGDGLPVALDAVAVGEGPTGRWFGRQPDKVDSSAVEGIAGKVYAIPNRRVGQVHVDDPAIIGFWRSVGHSMNDFFYETFFDEMADAGQQDPYELRLQLLADSPRHSNLLQAVADLSGGWKRGPFAAEDGSRRARGVAMASPFGSEVATIAEVSLRDGAVVVHDVWVAIDPGSIVNPAIIEAQVNSAVALGLSSALLEEVVYVDGMPQARNFDGYPILPPDRMPRVHVRIVESGAPMGGIGEPGLPGVPPAVVNAASVLTGQRIRSLPLSKLDLKGMEG</sequence>
<dbReference type="InterPro" id="IPR012368">
    <property type="entry name" value="OxRdtase_Mopterin-bd_su_IorB"/>
</dbReference>
<dbReference type="Proteomes" id="UP000245698">
    <property type="component" value="Unassembled WGS sequence"/>
</dbReference>
<dbReference type="InterPro" id="IPR006311">
    <property type="entry name" value="TAT_signal"/>
</dbReference>
<dbReference type="PIRSF" id="PIRSF036389">
    <property type="entry name" value="IOR_B"/>
    <property type="match status" value="1"/>
</dbReference>
<keyword evidence="2" id="KW-0560">Oxidoreductase</keyword>
<dbReference type="GO" id="GO:0047121">
    <property type="term" value="F:isoquinoline 1-oxidoreductase activity"/>
    <property type="evidence" value="ECO:0007669"/>
    <property type="project" value="UniProtKB-EC"/>
</dbReference>
<organism evidence="2 3">
    <name type="scientific">Mesorhizobium delmotii</name>
    <dbReference type="NCBI Taxonomy" id="1631247"/>
    <lineage>
        <taxon>Bacteria</taxon>
        <taxon>Pseudomonadati</taxon>
        <taxon>Pseudomonadota</taxon>
        <taxon>Alphaproteobacteria</taxon>
        <taxon>Hyphomicrobiales</taxon>
        <taxon>Phyllobacteriaceae</taxon>
        <taxon>Mesorhizobium</taxon>
    </lineage>
</organism>
<dbReference type="PANTHER" id="PTHR47495">
    <property type="entry name" value="ALDEHYDE DEHYDROGENASE"/>
    <property type="match status" value="1"/>
</dbReference>
<dbReference type="InterPro" id="IPR000674">
    <property type="entry name" value="Ald_Oxase/Xan_DH_a/b"/>
</dbReference>
<dbReference type="InterPro" id="IPR037165">
    <property type="entry name" value="AldOxase/xan_DH_Mopterin-bd_sf"/>
</dbReference>
<evidence type="ECO:0000259" key="1">
    <source>
        <dbReference type="SMART" id="SM01008"/>
    </source>
</evidence>
<dbReference type="SMART" id="SM01008">
    <property type="entry name" value="Ald_Xan_dh_C"/>
    <property type="match status" value="1"/>
</dbReference>
<dbReference type="InterPro" id="IPR036856">
    <property type="entry name" value="Ald_Oxase/Xan_DH_a/b_sf"/>
</dbReference>
<dbReference type="Gene3D" id="3.30.365.10">
    <property type="entry name" value="Aldehyde oxidase/xanthine dehydrogenase, molybdopterin binding domain"/>
    <property type="match status" value="4"/>
</dbReference>
<keyword evidence="3" id="KW-1185">Reference proteome</keyword>
<dbReference type="InterPro" id="IPR008274">
    <property type="entry name" value="AldOxase/xan_DH_MoCoBD1"/>
</dbReference>
<protein>
    <submittedName>
        <fullName evidence="2">Isoquinoline 1-oxidoreductase</fullName>
        <ecNumber evidence="2">1.3.99.16</ecNumber>
    </submittedName>
</protein>
<dbReference type="PROSITE" id="PS51318">
    <property type="entry name" value="TAT"/>
    <property type="match status" value="1"/>
</dbReference>
<name>A0A2P9AFJ2_9HYPH</name>
<dbReference type="PANTHER" id="PTHR47495:SF2">
    <property type="entry name" value="ALDEHYDE DEHYDROGENASE"/>
    <property type="match status" value="1"/>
</dbReference>
<dbReference type="InterPro" id="IPR052516">
    <property type="entry name" value="N-heterocyclic_Hydroxylase"/>
</dbReference>
<dbReference type="SUPFAM" id="SSF56003">
    <property type="entry name" value="Molybdenum cofactor-binding domain"/>
    <property type="match status" value="2"/>
</dbReference>
<gene>
    <name evidence="2" type="ORF">BQ8482_111804</name>
</gene>
<evidence type="ECO:0000313" key="3">
    <source>
        <dbReference type="Proteomes" id="UP000245698"/>
    </source>
</evidence>
<feature type="domain" description="Aldehyde oxidase/xanthine dehydrogenase a/b hammerhead" evidence="1">
    <location>
        <begin position="221"/>
        <end position="300"/>
    </location>
</feature>
<dbReference type="Pfam" id="PF02738">
    <property type="entry name" value="MoCoBD_1"/>
    <property type="match status" value="1"/>
</dbReference>
<reference evidence="3" key="1">
    <citation type="submission" date="2016-12" db="EMBL/GenBank/DDBJ databases">
        <authorList>
            <person name="Brunel B."/>
        </authorList>
    </citation>
    <scope>NUCLEOTIDE SEQUENCE [LARGE SCALE GENOMIC DNA]</scope>
</reference>
<proteinExistence type="predicted"/>